<evidence type="ECO:0000313" key="2">
    <source>
        <dbReference type="Proteomes" id="UP000799753"/>
    </source>
</evidence>
<dbReference type="Pfam" id="PF26163">
    <property type="entry name" value="mS26"/>
    <property type="match status" value="1"/>
</dbReference>
<dbReference type="CDD" id="cd23703">
    <property type="entry name" value="mS26_PET12"/>
    <property type="match status" value="1"/>
</dbReference>
<dbReference type="InterPro" id="IPR058940">
    <property type="entry name" value="mS26_fungi"/>
</dbReference>
<dbReference type="Proteomes" id="UP000799753">
    <property type="component" value="Unassembled WGS sequence"/>
</dbReference>
<accession>A0A6A6S8J3</accession>
<keyword evidence="2" id="KW-1185">Reference proteome</keyword>
<organism evidence="1 2">
    <name type="scientific">Massarina eburnea CBS 473.64</name>
    <dbReference type="NCBI Taxonomy" id="1395130"/>
    <lineage>
        <taxon>Eukaryota</taxon>
        <taxon>Fungi</taxon>
        <taxon>Dikarya</taxon>
        <taxon>Ascomycota</taxon>
        <taxon>Pezizomycotina</taxon>
        <taxon>Dothideomycetes</taxon>
        <taxon>Pleosporomycetidae</taxon>
        <taxon>Pleosporales</taxon>
        <taxon>Massarineae</taxon>
        <taxon>Massarinaceae</taxon>
        <taxon>Massarina</taxon>
    </lineage>
</organism>
<evidence type="ECO:0000313" key="1">
    <source>
        <dbReference type="EMBL" id="KAF2643522.1"/>
    </source>
</evidence>
<reference evidence="1" key="1">
    <citation type="journal article" date="2020" name="Stud. Mycol.">
        <title>101 Dothideomycetes genomes: a test case for predicting lifestyles and emergence of pathogens.</title>
        <authorList>
            <person name="Haridas S."/>
            <person name="Albert R."/>
            <person name="Binder M."/>
            <person name="Bloem J."/>
            <person name="Labutti K."/>
            <person name="Salamov A."/>
            <person name="Andreopoulos B."/>
            <person name="Baker S."/>
            <person name="Barry K."/>
            <person name="Bills G."/>
            <person name="Bluhm B."/>
            <person name="Cannon C."/>
            <person name="Castanera R."/>
            <person name="Culley D."/>
            <person name="Daum C."/>
            <person name="Ezra D."/>
            <person name="Gonzalez J."/>
            <person name="Henrissat B."/>
            <person name="Kuo A."/>
            <person name="Liang C."/>
            <person name="Lipzen A."/>
            <person name="Lutzoni F."/>
            <person name="Magnuson J."/>
            <person name="Mondo S."/>
            <person name="Nolan M."/>
            <person name="Ohm R."/>
            <person name="Pangilinan J."/>
            <person name="Park H.-J."/>
            <person name="Ramirez L."/>
            <person name="Alfaro M."/>
            <person name="Sun H."/>
            <person name="Tritt A."/>
            <person name="Yoshinaga Y."/>
            <person name="Zwiers L.-H."/>
            <person name="Turgeon B."/>
            <person name="Goodwin S."/>
            <person name="Spatafora J."/>
            <person name="Crous P."/>
            <person name="Grigoriev I."/>
        </authorList>
    </citation>
    <scope>NUCLEOTIDE SEQUENCE</scope>
    <source>
        <strain evidence="1">CBS 473.64</strain>
    </source>
</reference>
<dbReference type="AlphaFoldDB" id="A0A6A6S8J3"/>
<dbReference type="OrthoDB" id="5223508at2759"/>
<sequence>MPPRIPVRSSWAARSAVQPINAYSSPLCIRAFSSTPTPLALGPESPNYVEVPKPLQPTWPLEPDLKGHLPVPRDVFKTRSKLSKESPKFVARTTKEPAKVKVPGPYSKDGDYRLYKQRLADARRKAFREGVQELHERKVTIEEQHLEKVQKAGAEKRALAMAPPREVDVLTQTSIDQNIRLFLENKLPRTPRRVIVQARRKGFARRMASQDAVRRSHLHDLYTNAREFIVSEAQLDEAIEKAFGTVEKPVRWNNQGSIHPSATGMSPWDGPLPDGISDKMRKLKGGEGVGLAKERVRQVAEVLTGGKI</sequence>
<protein>
    <submittedName>
        <fullName evidence="1">Uncharacterized protein</fullName>
    </submittedName>
</protein>
<gene>
    <name evidence="1" type="ORF">P280DRAFT_467541</name>
</gene>
<proteinExistence type="predicted"/>
<name>A0A6A6S8J3_9PLEO</name>
<dbReference type="EMBL" id="MU006780">
    <property type="protein sequence ID" value="KAF2643522.1"/>
    <property type="molecule type" value="Genomic_DNA"/>
</dbReference>